<gene>
    <name evidence="1" type="ORF">SAMN02745243_03244</name>
</gene>
<protein>
    <submittedName>
        <fullName evidence="1">Uncharacterized protein</fullName>
    </submittedName>
</protein>
<keyword evidence="2" id="KW-1185">Reference proteome</keyword>
<proteinExistence type="predicted"/>
<organism evidence="1 2">
    <name type="scientific">Hespellia stercorisuis DSM 15480</name>
    <dbReference type="NCBI Taxonomy" id="1121950"/>
    <lineage>
        <taxon>Bacteria</taxon>
        <taxon>Bacillati</taxon>
        <taxon>Bacillota</taxon>
        <taxon>Clostridia</taxon>
        <taxon>Lachnospirales</taxon>
        <taxon>Lachnospiraceae</taxon>
        <taxon>Hespellia</taxon>
    </lineage>
</organism>
<reference evidence="1 2" key="1">
    <citation type="submission" date="2016-11" db="EMBL/GenBank/DDBJ databases">
        <authorList>
            <person name="Jaros S."/>
            <person name="Januszkiewicz K."/>
            <person name="Wedrychowicz H."/>
        </authorList>
    </citation>
    <scope>NUCLEOTIDE SEQUENCE [LARGE SCALE GENOMIC DNA]</scope>
    <source>
        <strain evidence="1 2">DSM 15480</strain>
    </source>
</reference>
<dbReference type="AlphaFoldDB" id="A0A1M6TJ24"/>
<name>A0A1M6TJ24_9FIRM</name>
<accession>A0A1M6TJ24</accession>
<evidence type="ECO:0000313" key="2">
    <source>
        <dbReference type="Proteomes" id="UP000184301"/>
    </source>
</evidence>
<sequence>MTFEILLEQVFSFVMSKSIDKIDGLREQYTNQQILYLTIEQFAHSDLFKNEYREVTYLDCKDEVLAKKAEEISPNLRPEKIVENIKDIILRSFVTDDINIVSKINESIVMQYLSKNQLAISLLDISRQQRQNTDEIIGSIKGLQTEVDNINHSIEMHDRLRASVMKNGLGLKINLFINNMAKDFIQIATKKPPQYNGGSVSDKEITEQFIDYIEHLIQADFPNVTENYYQEPIVGIVFNPNDIWNPQNIEVDLFVMMQKYRMDLYDKVDELLKYLPLLPENFLLVMMDLMHYVDGNLDFKAHETGMDSVMKNAKPANGFDQVAAIKTGLKCWAEHLLALRSFIYEI</sequence>
<dbReference type="STRING" id="1121950.SAMN02745243_03244"/>
<dbReference type="RefSeq" id="WP_073112377.1">
    <property type="nucleotide sequence ID" value="NZ_FQZY01000060.1"/>
</dbReference>
<dbReference type="EMBL" id="FQZY01000060">
    <property type="protein sequence ID" value="SHK56981.1"/>
    <property type="molecule type" value="Genomic_DNA"/>
</dbReference>
<dbReference type="Proteomes" id="UP000184301">
    <property type="component" value="Unassembled WGS sequence"/>
</dbReference>
<evidence type="ECO:0000313" key="1">
    <source>
        <dbReference type="EMBL" id="SHK56981.1"/>
    </source>
</evidence>